<comment type="caution">
    <text evidence="3">The sequence shown here is derived from an EMBL/GenBank/DDBJ whole genome shotgun (WGS) entry which is preliminary data.</text>
</comment>
<feature type="transmembrane region" description="Helical" evidence="1">
    <location>
        <begin position="6"/>
        <end position="24"/>
    </location>
</feature>
<feature type="transmembrane region" description="Helical" evidence="1">
    <location>
        <begin position="67"/>
        <end position="93"/>
    </location>
</feature>
<gene>
    <name evidence="3" type="ORF">H5S40_05640</name>
</gene>
<evidence type="ECO:0000313" key="4">
    <source>
        <dbReference type="Proteomes" id="UP000518316"/>
    </source>
</evidence>
<dbReference type="PANTHER" id="PTHR30336:SF4">
    <property type="entry name" value="ENVELOPE BIOGENESIS FACTOR ELYC"/>
    <property type="match status" value="1"/>
</dbReference>
<evidence type="ECO:0000256" key="1">
    <source>
        <dbReference type="SAM" id="Phobius"/>
    </source>
</evidence>
<dbReference type="PANTHER" id="PTHR30336">
    <property type="entry name" value="INNER MEMBRANE PROTEIN, PROBABLE PERMEASE"/>
    <property type="match status" value="1"/>
</dbReference>
<keyword evidence="4" id="KW-1185">Reference proteome</keyword>
<dbReference type="CDD" id="cd06259">
    <property type="entry name" value="YdcF-like"/>
    <property type="match status" value="1"/>
</dbReference>
<feature type="transmembrane region" description="Helical" evidence="1">
    <location>
        <begin position="36"/>
        <end position="61"/>
    </location>
</feature>
<dbReference type="InterPro" id="IPR003848">
    <property type="entry name" value="DUF218"/>
</dbReference>
<protein>
    <submittedName>
        <fullName evidence="3">YdcF family protein</fullName>
    </submittedName>
</protein>
<proteinExistence type="predicted"/>
<dbReference type="Proteomes" id="UP000518316">
    <property type="component" value="Unassembled WGS sequence"/>
</dbReference>
<dbReference type="GO" id="GO:0000270">
    <property type="term" value="P:peptidoglycan metabolic process"/>
    <property type="evidence" value="ECO:0007669"/>
    <property type="project" value="TreeGrafter"/>
</dbReference>
<organism evidence="3 4">
    <name type="scientific">Limosilactobacillus albertensis</name>
    <dbReference type="NCBI Taxonomy" id="2759752"/>
    <lineage>
        <taxon>Bacteria</taxon>
        <taxon>Bacillati</taxon>
        <taxon>Bacillota</taxon>
        <taxon>Bacilli</taxon>
        <taxon>Lactobacillales</taxon>
        <taxon>Lactobacillaceae</taxon>
        <taxon>Limosilactobacillus</taxon>
    </lineage>
</organism>
<dbReference type="GO" id="GO:0043164">
    <property type="term" value="P:Gram-negative-bacterium-type cell wall biogenesis"/>
    <property type="evidence" value="ECO:0007669"/>
    <property type="project" value="TreeGrafter"/>
</dbReference>
<dbReference type="InterPro" id="IPR014729">
    <property type="entry name" value="Rossmann-like_a/b/a_fold"/>
</dbReference>
<accession>A0A7W3TRP7</accession>
<name>A0A7W3TRP7_9LACO</name>
<evidence type="ECO:0000259" key="2">
    <source>
        <dbReference type="Pfam" id="PF02698"/>
    </source>
</evidence>
<dbReference type="Gene3D" id="3.40.50.620">
    <property type="entry name" value="HUPs"/>
    <property type="match status" value="1"/>
</dbReference>
<dbReference type="AlphaFoldDB" id="A0A7W3TRP7"/>
<dbReference type="EMBL" id="JACIVC010000055">
    <property type="protein sequence ID" value="MBB1069630.1"/>
    <property type="molecule type" value="Genomic_DNA"/>
</dbReference>
<dbReference type="InterPro" id="IPR051599">
    <property type="entry name" value="Cell_Envelope_Assoc"/>
</dbReference>
<feature type="domain" description="DUF218" evidence="2">
    <location>
        <begin position="108"/>
        <end position="229"/>
    </location>
</feature>
<sequence>MVILSLVNELLCALCWGITIRLILVRHLHSESRAILFNAFAFILMLINLIIILPAFAFLIMNMPAKTFSWLAALVVATLDALSTFNLILFCVYSHYTRMLKCPSTVHAFLVLGAAVRHGQVPPVLATRLDKVVTCWKKHQSAKIIVSGGKVQKEKISEADAMAAYLINQGIPTLKIIRETRARNTWQNLTFTSQLINPHASVVVVTSDFHVLRAKTYAKRLGLQWSFVGSKTPWQYCPLTFIRDYLGLIRDHRWLAGSIFILLLLLEFSLI</sequence>
<reference evidence="3 4" key="1">
    <citation type="submission" date="2020-07" db="EMBL/GenBank/DDBJ databases">
        <title>Description of Limosilactobacillus balticus sp. nov., Limosilactobacillus agrestis sp. nov., Limosilactobacillus albertensis sp. nov., Limosilactobacillus rudii sp. nov., Limosilactobacillus fastidiosus sp. nov., five novel Limosilactobacillus species isolated from the vertebrate gastrointestinal tract, and proposal of 6 subspecies of Limosilactobacillus reuteri adapted to the gastrointestinal tract of specific vertebrate hosts.</title>
        <authorList>
            <person name="Li F."/>
            <person name="Cheng C."/>
            <person name="Zheng J."/>
            <person name="Quevedo R.M."/>
            <person name="Li J."/>
            <person name="Roos S."/>
            <person name="Gaenzle M.G."/>
            <person name="Walter J."/>
        </authorList>
    </citation>
    <scope>NUCLEOTIDE SEQUENCE [LARGE SCALE GENOMIC DNA]</scope>
    <source>
        <strain evidence="3 4">RRLNB_1_1</strain>
    </source>
</reference>
<keyword evidence="1" id="KW-1133">Transmembrane helix</keyword>
<dbReference type="GO" id="GO:0005886">
    <property type="term" value="C:plasma membrane"/>
    <property type="evidence" value="ECO:0007669"/>
    <property type="project" value="TreeGrafter"/>
</dbReference>
<evidence type="ECO:0000313" key="3">
    <source>
        <dbReference type="EMBL" id="MBB1069630.1"/>
    </source>
</evidence>
<keyword evidence="1" id="KW-0812">Transmembrane</keyword>
<dbReference type="Pfam" id="PF02698">
    <property type="entry name" value="DUF218"/>
    <property type="match status" value="1"/>
</dbReference>
<dbReference type="RefSeq" id="WP_182598202.1">
    <property type="nucleotide sequence ID" value="NZ_JACIVC010000055.1"/>
</dbReference>
<keyword evidence="1" id="KW-0472">Membrane</keyword>